<keyword evidence="5" id="KW-0862">Zinc</keyword>
<dbReference type="GO" id="GO:0008270">
    <property type="term" value="F:zinc ion binding"/>
    <property type="evidence" value="ECO:0007669"/>
    <property type="project" value="UniProtKB-KW"/>
</dbReference>
<keyword evidence="3" id="KW-0479">Metal-binding</keyword>
<dbReference type="InterPro" id="IPR001841">
    <property type="entry name" value="Znf_RING"/>
</dbReference>
<dbReference type="OrthoDB" id="21204at2759"/>
<accession>A0A1Q9DUB2</accession>
<evidence type="ECO:0000256" key="8">
    <source>
        <dbReference type="PROSITE-ProRule" id="PRU00175"/>
    </source>
</evidence>
<evidence type="ECO:0000259" key="11">
    <source>
        <dbReference type="PROSITE" id="PS50089"/>
    </source>
</evidence>
<dbReference type="Pfam" id="PF17123">
    <property type="entry name" value="zf-RING_11"/>
    <property type="match status" value="1"/>
</dbReference>
<dbReference type="InterPro" id="IPR013083">
    <property type="entry name" value="Znf_RING/FYVE/PHD"/>
</dbReference>
<sequence>MGNGQLAANAVQQLKLPGEVSLWVACLAVSKAEISDEDGQIKRIIRETGGFRCNPGCCKLHFSASYGSALGRNKGERVPVKRIFCKISDVCSVSQKLEESDIVFTLENGVEYVLDNLVELDFECDLLRGRAFCFRKMREFKSLLEDAERLLGYDADDKEALPVSAHPFIPRHILVQALAAPEGFNMTRMEEHDPAPLVAHSAVLHMQLCGSTMALTLRSSRWLCILCLRCAWALDYVTYRWYGYHERFAKTSQWPESSVDVCQDFPAVCVNLYLNQCVKLPESVRVPWTRNITDRDAGRDIFYPARESKGGDYVLLTVQNMQFEPSSQGYLHIYSGCSENCQDCYAGTGQSLHPVRLPSQCGSTETQSVWGLLYNPGDGGYDTTFNCVDSLDNYWEQYENNDLFATIMRVSIAGLIVLVVITLGSFIYLRVCKREIHPPYDMAYNSSSVRSTRGDGLVQPAITKEQVEAALPIVQLEEEQTCSVCLDTVGPGDEARRLQCQHAFHAECIMTWCCHRGQHVIECPMCRQRHQPTNEADRTPGPAPNVVGVSHEANDLEAAEV</sequence>
<evidence type="ECO:0000256" key="2">
    <source>
        <dbReference type="ARBA" id="ARBA00022692"/>
    </source>
</evidence>
<evidence type="ECO:0000256" key="4">
    <source>
        <dbReference type="ARBA" id="ARBA00022771"/>
    </source>
</evidence>
<comment type="caution">
    <text evidence="12">The sequence shown here is derived from an EMBL/GenBank/DDBJ whole genome shotgun (WGS) entry which is preliminary data.</text>
</comment>
<name>A0A1Q9DUB2_SYMMI</name>
<feature type="region of interest" description="Disordered" evidence="9">
    <location>
        <begin position="531"/>
        <end position="561"/>
    </location>
</feature>
<dbReference type="AlphaFoldDB" id="A0A1Q9DUB2"/>
<evidence type="ECO:0000256" key="6">
    <source>
        <dbReference type="ARBA" id="ARBA00022989"/>
    </source>
</evidence>
<evidence type="ECO:0000256" key="5">
    <source>
        <dbReference type="ARBA" id="ARBA00022833"/>
    </source>
</evidence>
<organism evidence="12 13">
    <name type="scientific">Symbiodinium microadriaticum</name>
    <name type="common">Dinoflagellate</name>
    <name type="synonym">Zooxanthella microadriatica</name>
    <dbReference type="NCBI Taxonomy" id="2951"/>
    <lineage>
        <taxon>Eukaryota</taxon>
        <taxon>Sar</taxon>
        <taxon>Alveolata</taxon>
        <taxon>Dinophyceae</taxon>
        <taxon>Suessiales</taxon>
        <taxon>Symbiodiniaceae</taxon>
        <taxon>Symbiodinium</taxon>
    </lineage>
</organism>
<evidence type="ECO:0000256" key="3">
    <source>
        <dbReference type="ARBA" id="ARBA00022723"/>
    </source>
</evidence>
<keyword evidence="4 8" id="KW-0863">Zinc-finger</keyword>
<evidence type="ECO:0000256" key="1">
    <source>
        <dbReference type="ARBA" id="ARBA00004370"/>
    </source>
</evidence>
<reference evidence="12 13" key="1">
    <citation type="submission" date="2016-02" db="EMBL/GenBank/DDBJ databases">
        <title>Genome analysis of coral dinoflagellate symbionts highlights evolutionary adaptations to a symbiotic lifestyle.</title>
        <authorList>
            <person name="Aranda M."/>
            <person name="Li Y."/>
            <person name="Liew Y.J."/>
            <person name="Baumgarten S."/>
            <person name="Simakov O."/>
            <person name="Wilson M."/>
            <person name="Piel J."/>
            <person name="Ashoor H."/>
            <person name="Bougouffa S."/>
            <person name="Bajic V.B."/>
            <person name="Ryu T."/>
            <person name="Ravasi T."/>
            <person name="Bayer T."/>
            <person name="Micklem G."/>
            <person name="Kim H."/>
            <person name="Bhak J."/>
            <person name="Lajeunesse T.C."/>
            <person name="Voolstra C.R."/>
        </authorList>
    </citation>
    <scope>NUCLEOTIDE SEQUENCE [LARGE SCALE GENOMIC DNA]</scope>
    <source>
        <strain evidence="12 13">CCMP2467</strain>
    </source>
</reference>
<evidence type="ECO:0000256" key="10">
    <source>
        <dbReference type="SAM" id="Phobius"/>
    </source>
</evidence>
<feature type="transmembrane region" description="Helical" evidence="10">
    <location>
        <begin position="407"/>
        <end position="429"/>
    </location>
</feature>
<dbReference type="Gene3D" id="3.30.40.10">
    <property type="entry name" value="Zinc/RING finger domain, C3HC4 (zinc finger)"/>
    <property type="match status" value="1"/>
</dbReference>
<dbReference type="PANTHER" id="PTHR46539">
    <property type="entry name" value="E3 UBIQUITIN-PROTEIN LIGASE ATL42"/>
    <property type="match status" value="1"/>
</dbReference>
<keyword evidence="6 10" id="KW-1133">Transmembrane helix</keyword>
<dbReference type="Proteomes" id="UP000186817">
    <property type="component" value="Unassembled WGS sequence"/>
</dbReference>
<comment type="subcellular location">
    <subcellularLocation>
        <location evidence="1">Membrane</location>
    </subcellularLocation>
</comment>
<protein>
    <submittedName>
        <fullName evidence="12">Putative RING-H2 finger protein ATL50</fullName>
    </submittedName>
</protein>
<keyword evidence="13" id="KW-1185">Reference proteome</keyword>
<keyword evidence="7 10" id="KW-0472">Membrane</keyword>
<dbReference type="PANTHER" id="PTHR46539:SF1">
    <property type="entry name" value="E3 UBIQUITIN-PROTEIN LIGASE ATL42"/>
    <property type="match status" value="1"/>
</dbReference>
<dbReference type="SMART" id="SM00184">
    <property type="entry name" value="RING"/>
    <property type="match status" value="1"/>
</dbReference>
<evidence type="ECO:0000313" key="12">
    <source>
        <dbReference type="EMBL" id="OLP98731.1"/>
    </source>
</evidence>
<evidence type="ECO:0000313" key="13">
    <source>
        <dbReference type="Proteomes" id="UP000186817"/>
    </source>
</evidence>
<gene>
    <name evidence="12" type="primary">ATL50</name>
    <name evidence="12" type="ORF">AK812_SmicGene18771</name>
</gene>
<dbReference type="PROSITE" id="PS50089">
    <property type="entry name" value="ZF_RING_2"/>
    <property type="match status" value="1"/>
</dbReference>
<feature type="domain" description="RING-type" evidence="11">
    <location>
        <begin position="482"/>
        <end position="527"/>
    </location>
</feature>
<evidence type="ECO:0000256" key="7">
    <source>
        <dbReference type="ARBA" id="ARBA00023136"/>
    </source>
</evidence>
<dbReference type="GO" id="GO:0016020">
    <property type="term" value="C:membrane"/>
    <property type="evidence" value="ECO:0007669"/>
    <property type="project" value="UniProtKB-SubCell"/>
</dbReference>
<keyword evidence="2 10" id="KW-0812">Transmembrane</keyword>
<evidence type="ECO:0000256" key="9">
    <source>
        <dbReference type="SAM" id="MobiDB-lite"/>
    </source>
</evidence>
<dbReference type="EMBL" id="LSRX01000387">
    <property type="protein sequence ID" value="OLP98731.1"/>
    <property type="molecule type" value="Genomic_DNA"/>
</dbReference>
<dbReference type="SUPFAM" id="SSF57850">
    <property type="entry name" value="RING/U-box"/>
    <property type="match status" value="1"/>
</dbReference>
<proteinExistence type="predicted"/>